<dbReference type="AlphaFoldDB" id="A0A438MZ43"/>
<evidence type="ECO:0000256" key="2">
    <source>
        <dbReference type="SAM" id="Phobius"/>
    </source>
</evidence>
<dbReference type="EMBL" id="NAJM01000039">
    <property type="protein sequence ID" value="RVX68245.1"/>
    <property type="molecule type" value="Genomic_DNA"/>
</dbReference>
<evidence type="ECO:0000256" key="1">
    <source>
        <dbReference type="SAM" id="MobiDB-lite"/>
    </source>
</evidence>
<accession>A0A438MZ43</accession>
<name>A0A438MZ43_EXOME</name>
<evidence type="ECO:0000313" key="4">
    <source>
        <dbReference type="Proteomes" id="UP000288859"/>
    </source>
</evidence>
<organism evidence="3 4">
    <name type="scientific">Exophiala mesophila</name>
    <name type="common">Black yeast-like fungus</name>
    <dbReference type="NCBI Taxonomy" id="212818"/>
    <lineage>
        <taxon>Eukaryota</taxon>
        <taxon>Fungi</taxon>
        <taxon>Dikarya</taxon>
        <taxon>Ascomycota</taxon>
        <taxon>Pezizomycotina</taxon>
        <taxon>Eurotiomycetes</taxon>
        <taxon>Chaetothyriomycetidae</taxon>
        <taxon>Chaetothyriales</taxon>
        <taxon>Herpotrichiellaceae</taxon>
        <taxon>Exophiala</taxon>
    </lineage>
</organism>
<evidence type="ECO:0000313" key="3">
    <source>
        <dbReference type="EMBL" id="RVX68245.1"/>
    </source>
</evidence>
<feature type="transmembrane region" description="Helical" evidence="2">
    <location>
        <begin position="28"/>
        <end position="46"/>
    </location>
</feature>
<gene>
    <name evidence="3" type="ORF">B0A52_07248</name>
</gene>
<keyword evidence="2" id="KW-0472">Membrane</keyword>
<proteinExistence type="predicted"/>
<dbReference type="Proteomes" id="UP000288859">
    <property type="component" value="Unassembled WGS sequence"/>
</dbReference>
<feature type="region of interest" description="Disordered" evidence="1">
    <location>
        <begin position="1"/>
        <end position="23"/>
    </location>
</feature>
<comment type="caution">
    <text evidence="3">The sequence shown here is derived from an EMBL/GenBank/DDBJ whole genome shotgun (WGS) entry which is preliminary data.</text>
</comment>
<keyword evidence="2" id="KW-1133">Transmembrane helix</keyword>
<keyword evidence="2" id="KW-0812">Transmembrane</keyword>
<protein>
    <submittedName>
        <fullName evidence="3">Uncharacterized protein</fullName>
    </submittedName>
</protein>
<sequence length="137" mass="15235">MCEDEDEFGVMSLETSDSGSRRNRSARIPLPWMMVVFMLAMARRVAGNPIEVMRRSIGDRSTAISTPEQAISIRQVNRNTAVSPAPQISDTTIWVFLVAFAVASSGAIWNVYVRIGMKREAVREVDKQSELAMKAGR</sequence>
<reference evidence="3 4" key="1">
    <citation type="submission" date="2017-03" db="EMBL/GenBank/DDBJ databases">
        <title>Genomes of endolithic fungi from Antarctica.</title>
        <authorList>
            <person name="Coleine C."/>
            <person name="Masonjones S."/>
            <person name="Stajich J.E."/>
        </authorList>
    </citation>
    <scope>NUCLEOTIDE SEQUENCE [LARGE SCALE GENOMIC DNA]</scope>
    <source>
        <strain evidence="3 4">CCFEE 6314</strain>
    </source>
</reference>
<feature type="transmembrane region" description="Helical" evidence="2">
    <location>
        <begin position="93"/>
        <end position="113"/>
    </location>
</feature>